<gene>
    <name evidence="3" type="ORF">FDA94_29975</name>
</gene>
<proteinExistence type="predicted"/>
<name>A0A4U3M655_9ACTN</name>
<sequence>MPSSRPRPTRRSLTTALLAVPVLLVGTPGVANAAETGAAPVLDVATLSPVDPVLNYNGVANNAYVTSTSTGPGGWFTGNDVTLNLSATDDDAVALFRVTVAGTTVDVPAVQNGTRGTATHVISGDRNGNVTYVAVDAAGNASASRSISVKIDTKVPVAAWPGIPNGKVGHSALPAAITPTRTDPTPGAGGAAVRDMWIDGVWTYPMPLDLATLSVGKHTWAVNVGDSAGNAAKYTLTFEITTSIADLRALVQRYVTAGKVSAPNGDRLLALLTEAEGGSAESALVKFGALAAKVTPAGHMRDSLVKDAAYLVEELQGVDHPDVVTGVAVSAGKGMDRYPFRAPGEAVRNHRPKFKVLLFGNRPGAFRHEHIPLTMAMIQDLGRANSFDVDVYDYLSPEVSVAGNPFESAERLSQYDALVGVSSVGNDVFVTNRPSTTTPGATVNEQAALQTYIRNGGGFVAIHGATDSMHNWDWYKNLVGGEFDNHGSNAGGIQNTCGGCLVAELVTEDGTHPATRHFEKKMTVSDELYNWRGFLPREKVHVLQTLTESTYVSGIGNSAGRIEGADHPISWCANYDGGRSFTQALLHNWQNTADPIFQKNILEGIKWAAGESSGNCSTHIEMRGLVAAGVADGSVSADLAATLNGAIDASYNAYLVRDYVKAMDEAKVVRREVKANLPGVDNTPIRERAKELAEWMKVLADDAVILRFLSEPATATHQPGDDAVFAAPAEGQNVTYQWQVKAPGSADFVDVPGQTSFAIAVTATPELSGSEYRVRATDPTGVITSRSAVLQVS</sequence>
<accession>A0A4U3M655</accession>
<dbReference type="EMBL" id="SZQA01000035">
    <property type="protein sequence ID" value="TKK84368.1"/>
    <property type="molecule type" value="Genomic_DNA"/>
</dbReference>
<dbReference type="OrthoDB" id="5522149at2"/>
<feature type="signal peptide" evidence="1">
    <location>
        <begin position="1"/>
        <end position="33"/>
    </location>
</feature>
<keyword evidence="4" id="KW-1185">Reference proteome</keyword>
<dbReference type="Pfam" id="PF06283">
    <property type="entry name" value="ThuA"/>
    <property type="match status" value="1"/>
</dbReference>
<organism evidence="3 4">
    <name type="scientific">Herbidospora galbida</name>
    <dbReference type="NCBI Taxonomy" id="2575442"/>
    <lineage>
        <taxon>Bacteria</taxon>
        <taxon>Bacillati</taxon>
        <taxon>Actinomycetota</taxon>
        <taxon>Actinomycetes</taxon>
        <taxon>Streptosporangiales</taxon>
        <taxon>Streptosporangiaceae</taxon>
        <taxon>Herbidospora</taxon>
    </lineage>
</organism>
<dbReference type="SUPFAM" id="SSF52317">
    <property type="entry name" value="Class I glutamine amidotransferase-like"/>
    <property type="match status" value="1"/>
</dbReference>
<dbReference type="Gene3D" id="3.40.50.880">
    <property type="match status" value="1"/>
</dbReference>
<evidence type="ECO:0000313" key="3">
    <source>
        <dbReference type="EMBL" id="TKK84368.1"/>
    </source>
</evidence>
<dbReference type="AlphaFoldDB" id="A0A4U3M655"/>
<dbReference type="PANTHER" id="PTHR40469:SF2">
    <property type="entry name" value="GALACTOSE-BINDING DOMAIN-LIKE SUPERFAMILY PROTEIN"/>
    <property type="match status" value="1"/>
</dbReference>
<protein>
    <submittedName>
        <fullName evidence="3">ThuA domain-containing protein</fullName>
    </submittedName>
</protein>
<dbReference type="Proteomes" id="UP000308705">
    <property type="component" value="Unassembled WGS sequence"/>
</dbReference>
<feature type="domain" description="ThuA-like" evidence="2">
    <location>
        <begin position="355"/>
        <end position="608"/>
    </location>
</feature>
<evidence type="ECO:0000259" key="2">
    <source>
        <dbReference type="Pfam" id="PF06283"/>
    </source>
</evidence>
<comment type="caution">
    <text evidence="3">The sequence shown here is derived from an EMBL/GenBank/DDBJ whole genome shotgun (WGS) entry which is preliminary data.</text>
</comment>
<dbReference type="PANTHER" id="PTHR40469">
    <property type="entry name" value="SECRETED GLYCOSYL HYDROLASE"/>
    <property type="match status" value="1"/>
</dbReference>
<evidence type="ECO:0000313" key="4">
    <source>
        <dbReference type="Proteomes" id="UP000308705"/>
    </source>
</evidence>
<reference evidence="3 4" key="1">
    <citation type="submission" date="2019-04" db="EMBL/GenBank/DDBJ databases">
        <title>Herbidospora sp. NEAU-GS14.nov., a novel actinomycete isolated from soil.</title>
        <authorList>
            <person name="Han L."/>
        </authorList>
    </citation>
    <scope>NUCLEOTIDE SEQUENCE [LARGE SCALE GENOMIC DNA]</scope>
    <source>
        <strain evidence="3 4">NEAU-GS14</strain>
    </source>
</reference>
<dbReference type="InterPro" id="IPR029062">
    <property type="entry name" value="Class_I_gatase-like"/>
</dbReference>
<keyword evidence="1" id="KW-0732">Signal</keyword>
<dbReference type="InterPro" id="IPR029010">
    <property type="entry name" value="ThuA-like"/>
</dbReference>
<evidence type="ECO:0000256" key="1">
    <source>
        <dbReference type="SAM" id="SignalP"/>
    </source>
</evidence>
<feature type="chain" id="PRO_5020877211" evidence="1">
    <location>
        <begin position="34"/>
        <end position="793"/>
    </location>
</feature>